<organism evidence="14 15">
    <name type="scientific">Gymnopus androsaceus JB14</name>
    <dbReference type="NCBI Taxonomy" id="1447944"/>
    <lineage>
        <taxon>Eukaryota</taxon>
        <taxon>Fungi</taxon>
        <taxon>Dikarya</taxon>
        <taxon>Basidiomycota</taxon>
        <taxon>Agaricomycotina</taxon>
        <taxon>Agaricomycetes</taxon>
        <taxon>Agaricomycetidae</taxon>
        <taxon>Agaricales</taxon>
        <taxon>Marasmiineae</taxon>
        <taxon>Omphalotaceae</taxon>
        <taxon>Gymnopus</taxon>
    </lineage>
</organism>
<dbReference type="EMBL" id="ML769475">
    <property type="protein sequence ID" value="KAE9398951.1"/>
    <property type="molecule type" value="Genomic_DNA"/>
</dbReference>
<comment type="subunit">
    <text evidence="12">Component of the PAM complex.</text>
</comment>
<keyword evidence="11 12" id="KW-0472">Membrane</keyword>
<keyword evidence="6 12" id="KW-0653">Protein transport</keyword>
<gene>
    <name evidence="14" type="ORF">BT96DRAFT_957428</name>
</gene>
<evidence type="ECO:0000256" key="9">
    <source>
        <dbReference type="ARBA" id="ARBA00023010"/>
    </source>
</evidence>
<evidence type="ECO:0000256" key="6">
    <source>
        <dbReference type="ARBA" id="ARBA00022927"/>
    </source>
</evidence>
<name>A0A6A4HMW6_9AGAR</name>
<dbReference type="PANTHER" id="PTHR28021">
    <property type="entry name" value="PRESEQUENCE TRANSLOCATED-ASSOCIATED MOTOR SUBUNIT PAM17, MITOCHONDRIAL"/>
    <property type="match status" value="1"/>
</dbReference>
<evidence type="ECO:0000256" key="2">
    <source>
        <dbReference type="ARBA" id="ARBA00006837"/>
    </source>
</evidence>
<evidence type="ECO:0000256" key="3">
    <source>
        <dbReference type="ARBA" id="ARBA00022448"/>
    </source>
</evidence>
<dbReference type="GO" id="GO:0030150">
    <property type="term" value="P:protein import into mitochondrial matrix"/>
    <property type="evidence" value="ECO:0007669"/>
    <property type="project" value="UniProtKB-UniRule"/>
</dbReference>
<keyword evidence="10 12" id="KW-0496">Mitochondrion</keyword>
<evidence type="ECO:0000256" key="7">
    <source>
        <dbReference type="ARBA" id="ARBA00022946"/>
    </source>
</evidence>
<dbReference type="Proteomes" id="UP000799118">
    <property type="component" value="Unassembled WGS sequence"/>
</dbReference>
<accession>A0A6A4HMW6</accession>
<reference evidence="14" key="1">
    <citation type="journal article" date="2019" name="Environ. Microbiol.">
        <title>Fungal ecological strategies reflected in gene transcription - a case study of two litter decomposers.</title>
        <authorList>
            <person name="Barbi F."/>
            <person name="Kohler A."/>
            <person name="Barry K."/>
            <person name="Baskaran P."/>
            <person name="Daum C."/>
            <person name="Fauchery L."/>
            <person name="Ihrmark K."/>
            <person name="Kuo A."/>
            <person name="LaButti K."/>
            <person name="Lipzen A."/>
            <person name="Morin E."/>
            <person name="Grigoriev I.V."/>
            <person name="Henrissat B."/>
            <person name="Lindahl B."/>
            <person name="Martin F."/>
        </authorList>
    </citation>
    <scope>NUCLEOTIDE SEQUENCE</scope>
    <source>
        <strain evidence="14">JB14</strain>
    </source>
</reference>
<feature type="transmembrane region" description="Helical" evidence="12">
    <location>
        <begin position="59"/>
        <end position="78"/>
    </location>
</feature>
<dbReference type="InterPro" id="IPR013875">
    <property type="entry name" value="Pam17"/>
</dbReference>
<keyword evidence="3 12" id="KW-0813">Transport</keyword>
<protein>
    <recommendedName>
        <fullName evidence="12">Presequence translocated-associated motor subunit PAM17</fullName>
    </recommendedName>
</protein>
<evidence type="ECO:0000256" key="8">
    <source>
        <dbReference type="ARBA" id="ARBA00022989"/>
    </source>
</evidence>
<keyword evidence="7" id="KW-0809">Transit peptide</keyword>
<evidence type="ECO:0000256" key="12">
    <source>
        <dbReference type="RuleBase" id="RU367146"/>
    </source>
</evidence>
<feature type="region of interest" description="Disordered" evidence="13">
    <location>
        <begin position="1"/>
        <end position="30"/>
    </location>
</feature>
<keyword evidence="4 12" id="KW-0812">Transmembrane</keyword>
<evidence type="ECO:0000313" key="14">
    <source>
        <dbReference type="EMBL" id="KAE9398951.1"/>
    </source>
</evidence>
<sequence length="178" mass="20160">MTNNCRSKLRWSPLSSTAPSAEAQAPRETGKLARQAEGKALTWPQYLLIRRNKRKWQNYASIPSSILGLAAGALYFGSLDTDPMKPIMGIDPFMFYGICTTACMGAGYIVGPSLGGRFGERIDAMDRQFYERISKNRVDVTLQSPTSERIGSLHQYRQWLRDQNKYRRKVVFDEQGGR</sequence>
<keyword evidence="5 12" id="KW-0999">Mitochondrion inner membrane</keyword>
<dbReference type="GO" id="GO:0001405">
    <property type="term" value="C:PAM complex, Tim23 associated import motor"/>
    <property type="evidence" value="ECO:0007669"/>
    <property type="project" value="UniProtKB-UniRule"/>
</dbReference>
<evidence type="ECO:0000256" key="10">
    <source>
        <dbReference type="ARBA" id="ARBA00023128"/>
    </source>
</evidence>
<evidence type="ECO:0000256" key="1">
    <source>
        <dbReference type="ARBA" id="ARBA00004448"/>
    </source>
</evidence>
<dbReference type="PANTHER" id="PTHR28021:SF1">
    <property type="entry name" value="PRESEQUENCE TRANSLOCATED-ASSOCIATED MOTOR SUBUNIT PAM17, MITOCHONDRIAL"/>
    <property type="match status" value="1"/>
</dbReference>
<keyword evidence="15" id="KW-1185">Reference proteome</keyword>
<keyword evidence="9 12" id="KW-0811">Translocation</keyword>
<evidence type="ECO:0000256" key="4">
    <source>
        <dbReference type="ARBA" id="ARBA00022692"/>
    </source>
</evidence>
<evidence type="ECO:0000256" key="5">
    <source>
        <dbReference type="ARBA" id="ARBA00022792"/>
    </source>
</evidence>
<evidence type="ECO:0000256" key="13">
    <source>
        <dbReference type="SAM" id="MobiDB-lite"/>
    </source>
</evidence>
<keyword evidence="8 12" id="KW-1133">Transmembrane helix</keyword>
<dbReference type="AlphaFoldDB" id="A0A6A4HMW6"/>
<evidence type="ECO:0000313" key="15">
    <source>
        <dbReference type="Proteomes" id="UP000799118"/>
    </source>
</evidence>
<feature type="transmembrane region" description="Helical" evidence="12">
    <location>
        <begin position="93"/>
        <end position="111"/>
    </location>
</feature>
<evidence type="ECO:0000256" key="11">
    <source>
        <dbReference type="ARBA" id="ARBA00023136"/>
    </source>
</evidence>
<comment type="subcellular location">
    <subcellularLocation>
        <location evidence="1 12">Mitochondrion inner membrane</location>
        <topology evidence="1 12">Multi-pass membrane protein</topology>
    </subcellularLocation>
</comment>
<proteinExistence type="inferred from homology"/>
<comment type="similarity">
    <text evidence="2 12">Belongs to the PAM17 family.</text>
</comment>
<dbReference type="OrthoDB" id="5970083at2759"/>
<dbReference type="Pfam" id="PF08566">
    <property type="entry name" value="Pam17"/>
    <property type="match status" value="1"/>
</dbReference>
<comment type="function">
    <text evidence="12">Component of the PAM complex, a complex required for the translocation of transit peptide-containing proteins from the inner membrane into the mitochondrial matrix in an ATP-dependent manner.</text>
</comment>